<dbReference type="InterPro" id="IPR004843">
    <property type="entry name" value="Calcineurin-like_PHP"/>
</dbReference>
<name>A0A0F9KYC7_9ZZZZ</name>
<proteinExistence type="predicted"/>
<protein>
    <recommendedName>
        <fullName evidence="1">Calcineurin-like phosphoesterase domain-containing protein</fullName>
    </recommendedName>
</protein>
<dbReference type="GO" id="GO:0016787">
    <property type="term" value="F:hydrolase activity"/>
    <property type="evidence" value="ECO:0007669"/>
    <property type="project" value="InterPro"/>
</dbReference>
<feature type="domain" description="Calcineurin-like phosphoesterase" evidence="1">
    <location>
        <begin position="3"/>
        <end position="175"/>
    </location>
</feature>
<reference evidence="2" key="1">
    <citation type="journal article" date="2015" name="Nature">
        <title>Complex archaea that bridge the gap between prokaryotes and eukaryotes.</title>
        <authorList>
            <person name="Spang A."/>
            <person name="Saw J.H."/>
            <person name="Jorgensen S.L."/>
            <person name="Zaremba-Niedzwiedzka K."/>
            <person name="Martijn J."/>
            <person name="Lind A.E."/>
            <person name="van Eijk R."/>
            <person name="Schleper C."/>
            <person name="Guy L."/>
            <person name="Ettema T.J."/>
        </authorList>
    </citation>
    <scope>NUCLEOTIDE SEQUENCE</scope>
</reference>
<dbReference type="SUPFAM" id="SSF56300">
    <property type="entry name" value="Metallo-dependent phosphatases"/>
    <property type="match status" value="1"/>
</dbReference>
<comment type="caution">
    <text evidence="2">The sequence shown here is derived from an EMBL/GenBank/DDBJ whole genome shotgun (WGS) entry which is preliminary data.</text>
</comment>
<dbReference type="EMBL" id="LAZR01013757">
    <property type="protein sequence ID" value="KKM20485.1"/>
    <property type="molecule type" value="Genomic_DNA"/>
</dbReference>
<evidence type="ECO:0000259" key="1">
    <source>
        <dbReference type="Pfam" id="PF00149"/>
    </source>
</evidence>
<organism evidence="2">
    <name type="scientific">marine sediment metagenome</name>
    <dbReference type="NCBI Taxonomy" id="412755"/>
    <lineage>
        <taxon>unclassified sequences</taxon>
        <taxon>metagenomes</taxon>
        <taxon>ecological metagenomes</taxon>
    </lineage>
</organism>
<dbReference type="AlphaFoldDB" id="A0A0F9KYC7"/>
<sequence length="231" mass="26135">MSRVLCIGDLHCPVERAGYMEFCQDLYEEWDCDTVVFIGDIVDWSAISFHANNPECPGPMDEFKLALNAIQKWYKVFPKAIVCIGNHDARPKRLAESVNIPAKFIRDYAELWETPNWEWVQSIIIDDTYYCHGHKKGGGNTPAWNLSKKMGLSVVMGHNHSKAGIHWSANPLRRWFGMDVGTGLDDTAFAFAYAAEQPLRSILSAGIILDGVPYHEVLRCGKGEPYHQDNF</sequence>
<dbReference type="InterPro" id="IPR029052">
    <property type="entry name" value="Metallo-depent_PP-like"/>
</dbReference>
<gene>
    <name evidence="2" type="ORF">LCGC14_1645000</name>
</gene>
<dbReference type="Gene3D" id="3.60.21.10">
    <property type="match status" value="1"/>
</dbReference>
<accession>A0A0F9KYC7</accession>
<evidence type="ECO:0000313" key="2">
    <source>
        <dbReference type="EMBL" id="KKM20485.1"/>
    </source>
</evidence>
<dbReference type="Pfam" id="PF00149">
    <property type="entry name" value="Metallophos"/>
    <property type="match status" value="1"/>
</dbReference>